<dbReference type="InterPro" id="IPR002513">
    <property type="entry name" value="Tn3_Tnp_DDE_dom"/>
</dbReference>
<accession>A0AAW3NGI5</accession>
<dbReference type="AlphaFoldDB" id="A0AAW3NGI5"/>
<gene>
    <name evidence="2" type="ORF">WK53_08675</name>
</gene>
<feature type="domain" description="Tn3 transposase DDE" evidence="1">
    <location>
        <begin position="45"/>
        <end position="147"/>
    </location>
</feature>
<evidence type="ECO:0000259" key="1">
    <source>
        <dbReference type="Pfam" id="PF01526"/>
    </source>
</evidence>
<dbReference type="GO" id="GO:0004803">
    <property type="term" value="F:transposase activity"/>
    <property type="evidence" value="ECO:0007669"/>
    <property type="project" value="InterPro"/>
</dbReference>
<dbReference type="EMBL" id="LPDO01000088">
    <property type="protein sequence ID" value="KVT51453.1"/>
    <property type="molecule type" value="Genomic_DNA"/>
</dbReference>
<protein>
    <recommendedName>
        <fullName evidence="1">Tn3 transposase DDE domain-containing protein</fullName>
    </recommendedName>
</protein>
<dbReference type="GO" id="GO:0006313">
    <property type="term" value="P:DNA transposition"/>
    <property type="evidence" value="ECO:0007669"/>
    <property type="project" value="InterPro"/>
</dbReference>
<dbReference type="Proteomes" id="UP000056732">
    <property type="component" value="Unassembled WGS sequence"/>
</dbReference>
<proteinExistence type="predicted"/>
<reference evidence="2 3" key="1">
    <citation type="submission" date="2015-11" db="EMBL/GenBank/DDBJ databases">
        <title>Expanding the genomic diversity of Burkholderia species for the development of highly accurate diagnostics.</title>
        <authorList>
            <person name="Sahl J."/>
            <person name="Keim P."/>
            <person name="Wagner D."/>
        </authorList>
    </citation>
    <scope>NUCLEOTIDE SEQUENCE [LARGE SCALE GENOMIC DNA]</scope>
    <source>
        <strain evidence="2 3">MSMB1137WGS</strain>
    </source>
</reference>
<dbReference type="Pfam" id="PF01526">
    <property type="entry name" value="DDE_Tnp_Tn3"/>
    <property type="match status" value="1"/>
</dbReference>
<evidence type="ECO:0000313" key="3">
    <source>
        <dbReference type="Proteomes" id="UP000056732"/>
    </source>
</evidence>
<name>A0AAW3NGI5_9BURK</name>
<evidence type="ECO:0000313" key="2">
    <source>
        <dbReference type="EMBL" id="KVT51453.1"/>
    </source>
</evidence>
<organism evidence="2 3">
    <name type="scientific">Burkholderia ubonensis</name>
    <dbReference type="NCBI Taxonomy" id="101571"/>
    <lineage>
        <taxon>Bacteria</taxon>
        <taxon>Pseudomonadati</taxon>
        <taxon>Pseudomonadota</taxon>
        <taxon>Betaproteobacteria</taxon>
        <taxon>Burkholderiales</taxon>
        <taxon>Burkholderiaceae</taxon>
        <taxon>Burkholderia</taxon>
        <taxon>Burkholderia cepacia complex</taxon>
    </lineage>
</organism>
<comment type="caution">
    <text evidence="2">The sequence shown here is derived from an EMBL/GenBank/DDBJ whole genome shotgun (WGS) entry which is preliminary data.</text>
</comment>
<sequence>MGLLVPLKIFQQLHYCPSLDSVPAPIVDHVREVADAYACSSTCRSICGDGKTVASDGTQYDFYGNSLLAGYRFRYEKMGAVAYRHVTDNYIAVVQHFTPPGVWEAIYVIEGLLKAGLSVKTDTAHANTQGQSAAVFAFTYLFGINLMLGPVHILTCGPKAQASTAKAR</sequence>